<dbReference type="GO" id="GO:0008081">
    <property type="term" value="F:phosphoric diester hydrolase activity"/>
    <property type="evidence" value="ECO:0007669"/>
    <property type="project" value="InterPro"/>
</dbReference>
<dbReference type="GO" id="GO:0006629">
    <property type="term" value="P:lipid metabolic process"/>
    <property type="evidence" value="ECO:0007669"/>
    <property type="project" value="InterPro"/>
</dbReference>
<reference evidence="2" key="2">
    <citation type="submission" date="2021-04" db="EMBL/GenBank/DDBJ databases">
        <authorList>
            <person name="Gilroy R."/>
        </authorList>
    </citation>
    <scope>NUCLEOTIDE SEQUENCE</scope>
    <source>
        <strain evidence="2">1345</strain>
    </source>
</reference>
<dbReference type="InterPro" id="IPR017946">
    <property type="entry name" value="PLC-like_Pdiesterase_TIM-brl"/>
</dbReference>
<dbReference type="PROSITE" id="PS51704">
    <property type="entry name" value="GP_PDE"/>
    <property type="match status" value="1"/>
</dbReference>
<dbReference type="InterPro" id="IPR030395">
    <property type="entry name" value="GP_PDE_dom"/>
</dbReference>
<dbReference type="SUPFAM" id="SSF51695">
    <property type="entry name" value="PLC-like phosphodiesterases"/>
    <property type="match status" value="1"/>
</dbReference>
<protein>
    <recommendedName>
        <fullName evidence="1">GP-PDE domain-containing protein</fullName>
    </recommendedName>
</protein>
<dbReference type="PANTHER" id="PTHR46211">
    <property type="entry name" value="GLYCEROPHOSPHORYL DIESTER PHOSPHODIESTERASE"/>
    <property type="match status" value="1"/>
</dbReference>
<dbReference type="PANTHER" id="PTHR46211:SF1">
    <property type="entry name" value="GLYCEROPHOSPHODIESTER PHOSPHODIESTERASE, CYTOPLASMIC"/>
    <property type="match status" value="1"/>
</dbReference>
<dbReference type="Gene3D" id="3.20.20.190">
    <property type="entry name" value="Phosphatidylinositol (PI) phosphodiesterase"/>
    <property type="match status" value="1"/>
</dbReference>
<dbReference type="AlphaFoldDB" id="A0A9D1ZVE2"/>
<gene>
    <name evidence="2" type="ORF">H9729_01705</name>
</gene>
<evidence type="ECO:0000313" key="3">
    <source>
        <dbReference type="Proteomes" id="UP000886750"/>
    </source>
</evidence>
<dbReference type="Proteomes" id="UP000886750">
    <property type="component" value="Unassembled WGS sequence"/>
</dbReference>
<name>A0A9D1ZVE2_9FIRM</name>
<organism evidence="2 3">
    <name type="scientific">Candidatus Borkfalkia excrementigallinarum</name>
    <dbReference type="NCBI Taxonomy" id="2838506"/>
    <lineage>
        <taxon>Bacteria</taxon>
        <taxon>Bacillati</taxon>
        <taxon>Bacillota</taxon>
        <taxon>Clostridia</taxon>
        <taxon>Christensenellales</taxon>
        <taxon>Christensenellaceae</taxon>
        <taxon>Candidatus Borkfalkia</taxon>
    </lineage>
</organism>
<sequence>MGTIRVKDRKNTKFIAHRGLSGLEIENTLAAFVAAGNRDYFGVETDIHVTSDGKFAVYHDDSTGRLCDADIPLEGSSLAALRALRFSGERAFGQCIPTLEEYLLALRPYGKTAVIELKNPMRGEKISEIAARCSSLYPADKIIFISFFMENLENLRRILPRQRVQFLTGEYSSGLVSRLAEAGMELDIAYPELTAARVEELHRRGVCVNCWTCDDPAAAQDLIDWGVDMLTTNILQ</sequence>
<evidence type="ECO:0000313" key="2">
    <source>
        <dbReference type="EMBL" id="HIY96383.1"/>
    </source>
</evidence>
<reference evidence="2" key="1">
    <citation type="journal article" date="2021" name="PeerJ">
        <title>Extensive microbial diversity within the chicken gut microbiome revealed by metagenomics and culture.</title>
        <authorList>
            <person name="Gilroy R."/>
            <person name="Ravi A."/>
            <person name="Getino M."/>
            <person name="Pursley I."/>
            <person name="Horton D.L."/>
            <person name="Alikhan N.F."/>
            <person name="Baker D."/>
            <person name="Gharbi K."/>
            <person name="Hall N."/>
            <person name="Watson M."/>
            <person name="Adriaenssens E.M."/>
            <person name="Foster-Nyarko E."/>
            <person name="Jarju S."/>
            <person name="Secka A."/>
            <person name="Antonio M."/>
            <person name="Oren A."/>
            <person name="Chaudhuri R.R."/>
            <person name="La Ragione R."/>
            <person name="Hildebrand F."/>
            <person name="Pallen M.J."/>
        </authorList>
    </citation>
    <scope>NUCLEOTIDE SEQUENCE</scope>
    <source>
        <strain evidence="2">1345</strain>
    </source>
</reference>
<dbReference type="EMBL" id="DXCQ01000020">
    <property type="protein sequence ID" value="HIY96383.1"/>
    <property type="molecule type" value="Genomic_DNA"/>
</dbReference>
<accession>A0A9D1ZVE2</accession>
<evidence type="ECO:0000259" key="1">
    <source>
        <dbReference type="PROSITE" id="PS51704"/>
    </source>
</evidence>
<feature type="domain" description="GP-PDE" evidence="1">
    <location>
        <begin position="12"/>
        <end position="236"/>
    </location>
</feature>
<dbReference type="Pfam" id="PF03009">
    <property type="entry name" value="GDPD"/>
    <property type="match status" value="1"/>
</dbReference>
<comment type="caution">
    <text evidence="2">The sequence shown here is derived from an EMBL/GenBank/DDBJ whole genome shotgun (WGS) entry which is preliminary data.</text>
</comment>
<proteinExistence type="predicted"/>